<dbReference type="GO" id="GO:0003677">
    <property type="term" value="F:DNA binding"/>
    <property type="evidence" value="ECO:0007669"/>
    <property type="project" value="UniProtKB-KW"/>
</dbReference>
<dbReference type="InterPro" id="IPR013324">
    <property type="entry name" value="RNA_pol_sigma_r3/r4-like"/>
</dbReference>
<dbReference type="InterPro" id="IPR039425">
    <property type="entry name" value="RNA_pol_sigma-70-like"/>
</dbReference>
<dbReference type="PANTHER" id="PTHR43133:SF8">
    <property type="entry name" value="RNA POLYMERASE SIGMA FACTOR HI_1459-RELATED"/>
    <property type="match status" value="1"/>
</dbReference>
<dbReference type="InterPro" id="IPR007627">
    <property type="entry name" value="RNA_pol_sigma70_r2"/>
</dbReference>
<feature type="domain" description="RNA polymerase sigma-70 region 2" evidence="6">
    <location>
        <begin position="19"/>
        <end position="82"/>
    </location>
</feature>
<dbReference type="InterPro" id="IPR036388">
    <property type="entry name" value="WH-like_DNA-bd_sf"/>
</dbReference>
<dbReference type="Gene3D" id="1.10.10.10">
    <property type="entry name" value="Winged helix-like DNA-binding domain superfamily/Winged helix DNA-binding domain"/>
    <property type="match status" value="1"/>
</dbReference>
<dbReference type="GO" id="GO:0006352">
    <property type="term" value="P:DNA-templated transcription initiation"/>
    <property type="evidence" value="ECO:0007669"/>
    <property type="project" value="InterPro"/>
</dbReference>
<evidence type="ECO:0000256" key="3">
    <source>
        <dbReference type="ARBA" id="ARBA00023082"/>
    </source>
</evidence>
<dbReference type="KEGG" id="obj:EIO64_00880"/>
<dbReference type="AlphaFoldDB" id="A0A856HW35"/>
<evidence type="ECO:0000313" key="8">
    <source>
        <dbReference type="EMBL" id="QCI57956.2"/>
    </source>
</evidence>
<dbReference type="Pfam" id="PF08281">
    <property type="entry name" value="Sigma70_r4_2"/>
    <property type="match status" value="1"/>
</dbReference>
<dbReference type="InterPro" id="IPR013249">
    <property type="entry name" value="RNA_pol_sigma70_r4_t2"/>
</dbReference>
<name>A0A856HW35_9FIRM</name>
<dbReference type="GeneID" id="89521355"/>
<evidence type="ECO:0000256" key="2">
    <source>
        <dbReference type="ARBA" id="ARBA00023015"/>
    </source>
</evidence>
<evidence type="ECO:0000256" key="5">
    <source>
        <dbReference type="ARBA" id="ARBA00023163"/>
    </source>
</evidence>
<dbReference type="Proteomes" id="UP000298642">
    <property type="component" value="Chromosome"/>
</dbReference>
<evidence type="ECO:0000259" key="7">
    <source>
        <dbReference type="Pfam" id="PF08281"/>
    </source>
</evidence>
<keyword evidence="4" id="KW-0238">DNA-binding</keyword>
<keyword evidence="2" id="KW-0805">Transcription regulation</keyword>
<evidence type="ECO:0000256" key="4">
    <source>
        <dbReference type="ARBA" id="ARBA00023125"/>
    </source>
</evidence>
<dbReference type="EMBL" id="CP034413">
    <property type="protein sequence ID" value="QCI57956.2"/>
    <property type="molecule type" value="Genomic_DNA"/>
</dbReference>
<dbReference type="PANTHER" id="PTHR43133">
    <property type="entry name" value="RNA POLYMERASE ECF-TYPE SIGMA FACTO"/>
    <property type="match status" value="1"/>
</dbReference>
<dbReference type="SUPFAM" id="SSF88946">
    <property type="entry name" value="Sigma2 domain of RNA polymerase sigma factors"/>
    <property type="match status" value="1"/>
</dbReference>
<accession>A0A856HW35</accession>
<dbReference type="InterPro" id="IPR013325">
    <property type="entry name" value="RNA_pol_sigma_r2"/>
</dbReference>
<dbReference type="SUPFAM" id="SSF88659">
    <property type="entry name" value="Sigma3 and sigma4 domains of RNA polymerase sigma factors"/>
    <property type="match status" value="1"/>
</dbReference>
<proteinExistence type="inferred from homology"/>
<organism evidence="8 9">
    <name type="scientific">Dysosmobacter welbionis</name>
    <dbReference type="NCBI Taxonomy" id="2093857"/>
    <lineage>
        <taxon>Bacteria</taxon>
        <taxon>Bacillati</taxon>
        <taxon>Bacillota</taxon>
        <taxon>Clostridia</taxon>
        <taxon>Eubacteriales</taxon>
        <taxon>Oscillospiraceae</taxon>
        <taxon>Dysosmobacter</taxon>
    </lineage>
</organism>
<keyword evidence="3" id="KW-0731">Sigma factor</keyword>
<dbReference type="NCBIfam" id="TIGR02937">
    <property type="entry name" value="sigma70-ECF"/>
    <property type="match status" value="1"/>
</dbReference>
<dbReference type="Pfam" id="PF04542">
    <property type="entry name" value="Sigma70_r2"/>
    <property type="match status" value="1"/>
</dbReference>
<evidence type="ECO:0000259" key="6">
    <source>
        <dbReference type="Pfam" id="PF04542"/>
    </source>
</evidence>
<gene>
    <name evidence="8" type="ORF">EIO64_00880</name>
</gene>
<dbReference type="GO" id="GO:0016987">
    <property type="term" value="F:sigma factor activity"/>
    <property type="evidence" value="ECO:0007669"/>
    <property type="project" value="UniProtKB-KW"/>
</dbReference>
<evidence type="ECO:0000256" key="1">
    <source>
        <dbReference type="ARBA" id="ARBA00010641"/>
    </source>
</evidence>
<keyword evidence="5" id="KW-0804">Transcription</keyword>
<dbReference type="InterPro" id="IPR014284">
    <property type="entry name" value="RNA_pol_sigma-70_dom"/>
</dbReference>
<dbReference type="RefSeq" id="WP_025545271.1">
    <property type="nucleotide sequence ID" value="NZ_CAUWCU010000027.1"/>
</dbReference>
<evidence type="ECO:0000313" key="9">
    <source>
        <dbReference type="Proteomes" id="UP000298642"/>
    </source>
</evidence>
<dbReference type="Gene3D" id="1.10.1740.10">
    <property type="match status" value="1"/>
</dbReference>
<protein>
    <submittedName>
        <fullName evidence="8">RNA polymerase sigma factor</fullName>
    </submittedName>
</protein>
<dbReference type="CDD" id="cd06171">
    <property type="entry name" value="Sigma70_r4"/>
    <property type="match status" value="1"/>
</dbReference>
<feature type="domain" description="RNA polymerase sigma factor 70 region 4 type 2" evidence="7">
    <location>
        <begin position="104"/>
        <end position="154"/>
    </location>
</feature>
<sequence>MTLPEQERERFCQVLHHSRTSLYRLAFSITRNSSDAQEAVAEAVCRAYERYPQLREKEKLPRWLLKITANEARRLCQRRGRTVSLDDLPTEPAIPGRETGDDTLWQAVQTLPRDQREAVVLFYYEDLPTEEIARIVGTSPGAVRVRLSRAREKLRSILKEGDYG</sequence>
<reference evidence="9" key="1">
    <citation type="submission" date="2018-12" db="EMBL/GenBank/DDBJ databases">
        <title>Dusodibacter welbiota gen. nov., sp. nov., isolated from human faeces and emended description of the Oscillibacter genus.</title>
        <authorList>
            <person name="Le Roy T."/>
            <person name="Van der Smissen P."/>
            <person name="Delzenne N."/>
            <person name="Muccioli G."/>
            <person name="Collet J.F."/>
            <person name="Cani P.D."/>
        </authorList>
    </citation>
    <scope>NUCLEOTIDE SEQUENCE [LARGE SCALE GENOMIC DNA]</scope>
    <source>
        <strain evidence="9">J115</strain>
    </source>
</reference>
<keyword evidence="9" id="KW-1185">Reference proteome</keyword>
<comment type="similarity">
    <text evidence="1">Belongs to the sigma-70 factor family. ECF subfamily.</text>
</comment>